<dbReference type="InterPro" id="IPR006683">
    <property type="entry name" value="Thioestr_dom"/>
</dbReference>
<dbReference type="InterPro" id="IPR029069">
    <property type="entry name" value="HotDog_dom_sf"/>
</dbReference>
<evidence type="ECO:0000256" key="1">
    <source>
        <dbReference type="ARBA" id="ARBA00010458"/>
    </source>
</evidence>
<gene>
    <name evidence="5" type="ORF">MNKW57_13780</name>
</gene>
<dbReference type="PANTHER" id="PTHR11049:SF31">
    <property type="entry name" value="HOTDOG ACOT-TYPE DOMAIN-CONTAINING PROTEIN"/>
    <property type="match status" value="1"/>
</dbReference>
<dbReference type="CDD" id="cd03442">
    <property type="entry name" value="BFIT_BACH"/>
    <property type="match status" value="1"/>
</dbReference>
<comment type="caution">
    <text evidence="5">The sequence shown here is derived from an EMBL/GenBank/DDBJ whole genome shotgun (WGS) entry which is preliminary data.</text>
</comment>
<accession>A0ABQ6LYF5</accession>
<reference evidence="5 6" key="1">
    <citation type="submission" date="2023-04" db="EMBL/GenBank/DDBJ databases">
        <title>Marinobulbifer ophiurae gen. nov., sp. Nov., isolate from tissue of brittle star Ophioplocus japonicus.</title>
        <authorList>
            <person name="Kawano K."/>
            <person name="Sawayama S."/>
            <person name="Nakagawa S."/>
        </authorList>
    </citation>
    <scope>NUCLEOTIDE SEQUENCE [LARGE SCALE GENOMIC DNA]</scope>
    <source>
        <strain evidence="5 6">NKW57</strain>
    </source>
</reference>
<dbReference type="PANTHER" id="PTHR11049">
    <property type="entry name" value="ACYL COENZYME A THIOESTER HYDROLASE"/>
    <property type="match status" value="1"/>
</dbReference>
<dbReference type="SUPFAM" id="SSF54637">
    <property type="entry name" value="Thioesterase/thiol ester dehydrase-isomerase"/>
    <property type="match status" value="1"/>
</dbReference>
<evidence type="ECO:0000313" key="6">
    <source>
        <dbReference type="Proteomes" id="UP001224392"/>
    </source>
</evidence>
<dbReference type="Gene3D" id="3.10.129.10">
    <property type="entry name" value="Hotdog Thioesterase"/>
    <property type="match status" value="1"/>
</dbReference>
<keyword evidence="6" id="KW-1185">Reference proteome</keyword>
<dbReference type="InterPro" id="IPR040170">
    <property type="entry name" value="Cytosol_ACT"/>
</dbReference>
<protein>
    <recommendedName>
        <fullName evidence="4">HotDog ACOT-type domain-containing protein</fullName>
    </recommendedName>
</protein>
<sequence length="181" mass="19621">MRGIPLLFPAFSLGIFPAIPQVQASFPGLRSEVKLELNVKYYSRHFVRPCHLNPAEVLFGGQALAWIDEEAAIFAGCQMGTSQLVTKAMSEIDFVSSARCGDVVEFGIEVVAIGRTSLTLRCEMRNKETQARIVNVERIVMVALDYAGRPTSHKLTGATPDEIGAPLRAGGAAVWAQTRSA</sequence>
<dbReference type="Proteomes" id="UP001224392">
    <property type="component" value="Unassembled WGS sequence"/>
</dbReference>
<dbReference type="EMBL" id="BSYJ01000003">
    <property type="protein sequence ID" value="GMG87057.1"/>
    <property type="molecule type" value="Genomic_DNA"/>
</dbReference>
<dbReference type="InterPro" id="IPR033120">
    <property type="entry name" value="HOTDOG_ACOT"/>
</dbReference>
<evidence type="ECO:0000259" key="4">
    <source>
        <dbReference type="PROSITE" id="PS51770"/>
    </source>
</evidence>
<organism evidence="5 6">
    <name type="scientific">Biformimicrobium ophioploci</name>
    <dbReference type="NCBI Taxonomy" id="3036711"/>
    <lineage>
        <taxon>Bacteria</taxon>
        <taxon>Pseudomonadati</taxon>
        <taxon>Pseudomonadota</taxon>
        <taxon>Gammaproteobacteria</taxon>
        <taxon>Cellvibrionales</taxon>
        <taxon>Microbulbiferaceae</taxon>
        <taxon>Biformimicrobium</taxon>
    </lineage>
</organism>
<evidence type="ECO:0000256" key="2">
    <source>
        <dbReference type="ARBA" id="ARBA00022801"/>
    </source>
</evidence>
<keyword evidence="2 3" id="KW-0378">Hydrolase</keyword>
<proteinExistence type="inferred from homology"/>
<dbReference type="Pfam" id="PF03061">
    <property type="entry name" value="4HBT"/>
    <property type="match status" value="1"/>
</dbReference>
<name>A0ABQ6LYF5_9GAMM</name>
<comment type="similarity">
    <text evidence="1">Belongs to the acyl coenzyme A hydrolase family.</text>
</comment>
<evidence type="ECO:0000313" key="5">
    <source>
        <dbReference type="EMBL" id="GMG87057.1"/>
    </source>
</evidence>
<feature type="domain" description="HotDog ACOT-type" evidence="4">
    <location>
        <begin position="37"/>
        <end position="147"/>
    </location>
</feature>
<evidence type="ECO:0000256" key="3">
    <source>
        <dbReference type="PROSITE-ProRule" id="PRU01106"/>
    </source>
</evidence>
<dbReference type="PROSITE" id="PS51770">
    <property type="entry name" value="HOTDOG_ACOT"/>
    <property type="match status" value="1"/>
</dbReference>